<dbReference type="PROSITE" id="PS51257">
    <property type="entry name" value="PROKAR_LIPOPROTEIN"/>
    <property type="match status" value="1"/>
</dbReference>
<dbReference type="EMBL" id="CP003537">
    <property type="protein sequence ID" value="AGH94362.1"/>
    <property type="molecule type" value="Genomic_DNA"/>
</dbReference>
<dbReference type="OrthoDB" id="5288271at2"/>
<keyword evidence="2" id="KW-1185">Reference proteome</keyword>
<dbReference type="STRING" id="1184267.A11Q_142"/>
<dbReference type="RefSeq" id="WP_015468852.1">
    <property type="nucleotide sequence ID" value="NC_020813.1"/>
</dbReference>
<dbReference type="HOGENOM" id="CLU_547093_0_0_7"/>
<protein>
    <recommendedName>
        <fullName evidence="3">Lipoprotein</fullName>
    </recommendedName>
</protein>
<organism evidence="1 2">
    <name type="scientific">Pseudobdellovibrio exovorus JSS</name>
    <dbReference type="NCBI Taxonomy" id="1184267"/>
    <lineage>
        <taxon>Bacteria</taxon>
        <taxon>Pseudomonadati</taxon>
        <taxon>Bdellovibrionota</taxon>
        <taxon>Bdellovibrionia</taxon>
        <taxon>Bdellovibrionales</taxon>
        <taxon>Pseudobdellovibrionaceae</taxon>
        <taxon>Pseudobdellovibrio</taxon>
    </lineage>
</organism>
<dbReference type="eggNOG" id="ENOG5032BVZ">
    <property type="taxonomic scope" value="Bacteria"/>
</dbReference>
<dbReference type="AlphaFoldDB" id="M4V4U9"/>
<reference evidence="1 2" key="1">
    <citation type="journal article" date="2013" name="ISME J.">
        <title>By their genes ye shall know them: genomic signatures of predatory bacteria.</title>
        <authorList>
            <person name="Pasternak Z."/>
            <person name="Pietrokovski S."/>
            <person name="Rotem O."/>
            <person name="Gophna U."/>
            <person name="Lurie-Weinberger M.N."/>
            <person name="Jurkevitch E."/>
        </authorList>
    </citation>
    <scope>NUCLEOTIDE SEQUENCE [LARGE SCALE GENOMIC DNA]</scope>
    <source>
        <strain evidence="1 2">JSS</strain>
    </source>
</reference>
<proteinExistence type="predicted"/>
<evidence type="ECO:0000313" key="2">
    <source>
        <dbReference type="Proteomes" id="UP000012040"/>
    </source>
</evidence>
<evidence type="ECO:0008006" key="3">
    <source>
        <dbReference type="Google" id="ProtNLM"/>
    </source>
</evidence>
<gene>
    <name evidence="1" type="ORF">A11Q_142</name>
</gene>
<accession>M4V4U9</accession>
<name>M4V4U9_9BACT</name>
<sequence length="498" mass="53927">MKMMKNLACRRWISAHLPLTASVCLLLLAGCNIQQESSLLSSKTSTKDAVTRTLDATPFAFDLAVDTISYNSCVGVNLNQSGIHGIKIGVSEGFVDANGSGAVKGGIKLRSDFLQFIAQNVQPNYPAPTVSSSQIQYILKNSTANADTYIQYAVRTATDLRVVPDTIQPSNTPMMVRDGVYEGVPLAEEPLISQMTKDLKFGPNKTVLSEGARVYNIGTSTAPKALEASFGYSNIIDETFSADAAANDGQGAAEEYSDKVRAKFNTGTYLLTQTFGNPLAADTTGSDSTGLNSPKRKVATDLTKAYGRGYQLSFVTKNAGYSSWRKNVLNTVVERDLETGQQVAGVSWTCENVVIMKTNEFNNKKIDQPACSQLTAADLTNVNVAKRVKNLRRHYSEADWGVGFFYPKNSAYNPATRTAQPLCIVNKQTDCYLPTTGIVVGSPSEDVGVQYDTTQECYLSRAPNMGVTYVGNKVGNDARRLGRCPQFASICIRSSTSY</sequence>
<dbReference type="PATRIC" id="fig|1184267.3.peg.144"/>
<dbReference type="Proteomes" id="UP000012040">
    <property type="component" value="Chromosome"/>
</dbReference>
<dbReference type="KEGG" id="bex:A11Q_142"/>
<evidence type="ECO:0000313" key="1">
    <source>
        <dbReference type="EMBL" id="AGH94362.1"/>
    </source>
</evidence>